<organism evidence="5 6">
    <name type="scientific">Azospirillum oleiclasticum</name>
    <dbReference type="NCBI Taxonomy" id="2735135"/>
    <lineage>
        <taxon>Bacteria</taxon>
        <taxon>Pseudomonadati</taxon>
        <taxon>Pseudomonadota</taxon>
        <taxon>Alphaproteobacteria</taxon>
        <taxon>Rhodospirillales</taxon>
        <taxon>Azospirillaceae</taxon>
        <taxon>Azospirillum</taxon>
    </lineage>
</organism>
<protein>
    <submittedName>
        <fullName evidence="5">TetR/AcrR family transcriptional regulator</fullName>
    </submittedName>
</protein>
<dbReference type="SUPFAM" id="SSF46689">
    <property type="entry name" value="Homeodomain-like"/>
    <property type="match status" value="1"/>
</dbReference>
<dbReference type="InterPro" id="IPR036271">
    <property type="entry name" value="Tet_transcr_reg_TetR-rel_C_sf"/>
</dbReference>
<feature type="region of interest" description="Disordered" evidence="3">
    <location>
        <begin position="1"/>
        <end position="26"/>
    </location>
</feature>
<evidence type="ECO:0000313" key="5">
    <source>
        <dbReference type="EMBL" id="NYZ22422.1"/>
    </source>
</evidence>
<dbReference type="Gene3D" id="1.10.10.60">
    <property type="entry name" value="Homeodomain-like"/>
    <property type="match status" value="1"/>
</dbReference>
<feature type="domain" description="HTH tetR-type" evidence="4">
    <location>
        <begin position="25"/>
        <end position="85"/>
    </location>
</feature>
<evidence type="ECO:0000259" key="4">
    <source>
        <dbReference type="PROSITE" id="PS50977"/>
    </source>
</evidence>
<dbReference type="PANTHER" id="PTHR30055:SF146">
    <property type="entry name" value="HTH-TYPE TRANSCRIPTIONAL DUAL REGULATOR CECR"/>
    <property type="match status" value="1"/>
</dbReference>
<evidence type="ECO:0000313" key="6">
    <source>
        <dbReference type="Proteomes" id="UP000584642"/>
    </source>
</evidence>
<dbReference type="InterPro" id="IPR050109">
    <property type="entry name" value="HTH-type_TetR-like_transc_reg"/>
</dbReference>
<dbReference type="InterPro" id="IPR001647">
    <property type="entry name" value="HTH_TetR"/>
</dbReference>
<reference evidence="5 6" key="1">
    <citation type="submission" date="2020-05" db="EMBL/GenBank/DDBJ databases">
        <title>Azospirillum oleiclasticum sp. nov, a nitrogen-fixing and heavy crude oil-emulsifying bacterium isolated from the crude oil of Yumen Oilfield.</title>
        <authorList>
            <person name="Wu D."/>
            <person name="Cai M."/>
            <person name="Zhang X."/>
        </authorList>
    </citation>
    <scope>NUCLEOTIDE SEQUENCE [LARGE SCALE GENOMIC DNA]</scope>
    <source>
        <strain evidence="5 6">ROY-1-1-2</strain>
    </source>
</reference>
<dbReference type="EMBL" id="JABFDB010000018">
    <property type="protein sequence ID" value="NYZ22422.1"/>
    <property type="molecule type" value="Genomic_DNA"/>
</dbReference>
<feature type="DNA-binding region" description="H-T-H motif" evidence="2">
    <location>
        <begin position="48"/>
        <end position="67"/>
    </location>
</feature>
<evidence type="ECO:0000256" key="2">
    <source>
        <dbReference type="PROSITE-ProRule" id="PRU00335"/>
    </source>
</evidence>
<proteinExistence type="predicted"/>
<keyword evidence="6" id="KW-1185">Reference proteome</keyword>
<gene>
    <name evidence="5" type="ORF">HND93_22160</name>
</gene>
<accession>A0ABX2TEE9</accession>
<dbReference type="InterPro" id="IPR009057">
    <property type="entry name" value="Homeodomain-like_sf"/>
</dbReference>
<dbReference type="PRINTS" id="PR00455">
    <property type="entry name" value="HTHTETR"/>
</dbReference>
<dbReference type="Proteomes" id="UP000584642">
    <property type="component" value="Unassembled WGS sequence"/>
</dbReference>
<dbReference type="Gene3D" id="1.10.357.10">
    <property type="entry name" value="Tetracycline Repressor, domain 2"/>
    <property type="match status" value="1"/>
</dbReference>
<dbReference type="PANTHER" id="PTHR30055">
    <property type="entry name" value="HTH-TYPE TRANSCRIPTIONAL REGULATOR RUTR"/>
    <property type="match status" value="1"/>
</dbReference>
<evidence type="ECO:0000256" key="3">
    <source>
        <dbReference type="SAM" id="MobiDB-lite"/>
    </source>
</evidence>
<sequence>MSDKETGGDVPAGHVRHEQTSPGSAQRREEILAAAFQVLEEHGYRGASTLAIARRARTSKETLYNWFGSKHGLFTALVSSCAESMDAELARAAGRPDLPPYEVLQGLATALLHAATGGRAVTVTQVAISESCSSPEFGRILFDETRCKLWQRFAGHLERWQDAGLVAVDDTDAASETFFGLVVGDLLLRRLLGIEQPTTPDEIERRAQRASTQFLTLFAPASR</sequence>
<keyword evidence="1 2" id="KW-0238">DNA-binding</keyword>
<dbReference type="Pfam" id="PF14246">
    <property type="entry name" value="TetR_C_7"/>
    <property type="match status" value="1"/>
</dbReference>
<name>A0ABX2TEE9_9PROT</name>
<dbReference type="SUPFAM" id="SSF48498">
    <property type="entry name" value="Tetracyclin repressor-like, C-terminal domain"/>
    <property type="match status" value="1"/>
</dbReference>
<dbReference type="RefSeq" id="WP_180284201.1">
    <property type="nucleotide sequence ID" value="NZ_JABFDB010000018.1"/>
</dbReference>
<comment type="caution">
    <text evidence="5">The sequence shown here is derived from an EMBL/GenBank/DDBJ whole genome shotgun (WGS) entry which is preliminary data.</text>
</comment>
<dbReference type="InterPro" id="IPR039536">
    <property type="entry name" value="TetR_C_Proteobacteria"/>
</dbReference>
<evidence type="ECO:0000256" key="1">
    <source>
        <dbReference type="ARBA" id="ARBA00023125"/>
    </source>
</evidence>
<dbReference type="Pfam" id="PF00440">
    <property type="entry name" value="TetR_N"/>
    <property type="match status" value="1"/>
</dbReference>
<dbReference type="PROSITE" id="PS50977">
    <property type="entry name" value="HTH_TETR_2"/>
    <property type="match status" value="1"/>
</dbReference>